<evidence type="ECO:0000313" key="2">
    <source>
        <dbReference type="EMBL" id="GAA0164425.1"/>
    </source>
</evidence>
<evidence type="ECO:0000313" key="3">
    <source>
        <dbReference type="Proteomes" id="UP001454036"/>
    </source>
</evidence>
<dbReference type="Proteomes" id="UP001454036">
    <property type="component" value="Unassembled WGS sequence"/>
</dbReference>
<evidence type="ECO:0000256" key="1">
    <source>
        <dbReference type="SAM" id="MobiDB-lite"/>
    </source>
</evidence>
<protein>
    <submittedName>
        <fullName evidence="2">Uncharacterized protein</fullName>
    </submittedName>
</protein>
<organism evidence="2 3">
    <name type="scientific">Lithospermum erythrorhizon</name>
    <name type="common">Purple gromwell</name>
    <name type="synonym">Lithospermum officinale var. erythrorhizon</name>
    <dbReference type="NCBI Taxonomy" id="34254"/>
    <lineage>
        <taxon>Eukaryota</taxon>
        <taxon>Viridiplantae</taxon>
        <taxon>Streptophyta</taxon>
        <taxon>Embryophyta</taxon>
        <taxon>Tracheophyta</taxon>
        <taxon>Spermatophyta</taxon>
        <taxon>Magnoliopsida</taxon>
        <taxon>eudicotyledons</taxon>
        <taxon>Gunneridae</taxon>
        <taxon>Pentapetalae</taxon>
        <taxon>asterids</taxon>
        <taxon>lamiids</taxon>
        <taxon>Boraginales</taxon>
        <taxon>Boraginaceae</taxon>
        <taxon>Boraginoideae</taxon>
        <taxon>Lithospermeae</taxon>
        <taxon>Lithospermum</taxon>
    </lineage>
</organism>
<name>A0AAV3QK62_LITER</name>
<proteinExistence type="predicted"/>
<accession>A0AAV3QK62</accession>
<dbReference type="AlphaFoldDB" id="A0AAV3QK62"/>
<feature type="region of interest" description="Disordered" evidence="1">
    <location>
        <begin position="115"/>
        <end position="137"/>
    </location>
</feature>
<comment type="caution">
    <text evidence="2">The sequence shown here is derived from an EMBL/GenBank/DDBJ whole genome shotgun (WGS) entry which is preliminary data.</text>
</comment>
<dbReference type="EMBL" id="BAABME010005040">
    <property type="protein sequence ID" value="GAA0164425.1"/>
    <property type="molecule type" value="Genomic_DNA"/>
</dbReference>
<keyword evidence="3" id="KW-1185">Reference proteome</keyword>
<feature type="region of interest" description="Disordered" evidence="1">
    <location>
        <begin position="67"/>
        <end position="86"/>
    </location>
</feature>
<reference evidence="2 3" key="1">
    <citation type="submission" date="2024-01" db="EMBL/GenBank/DDBJ databases">
        <title>The complete chloroplast genome sequence of Lithospermum erythrorhizon: insights into the phylogenetic relationship among Boraginaceae species and the maternal lineages of purple gromwells.</title>
        <authorList>
            <person name="Okada T."/>
            <person name="Watanabe K."/>
        </authorList>
    </citation>
    <scope>NUCLEOTIDE SEQUENCE [LARGE SCALE GENOMIC DNA]</scope>
</reference>
<sequence>MGWCTSEDIDISWMADIQPPNNMLLFRITNLNTSLSKANWTTNYIVQPSVGFSILSELILDCHTKSIGAAGPKSKRRLKDGSGPSGWPGLSVSAALNSDYSGRIGTLVKVEEDDSAEESLGLGTRNDPLPNDGLVGMDDDGIGRIATLYTPKEYCGKEK</sequence>
<gene>
    <name evidence="2" type="ORF">LIER_20067</name>
</gene>